<sequence length="141" mass="15764">MTYAHYQPAVIMKAFTWAYEELGLSPFEAAAMLGVSERGLLQTALVGFDVTSAETEIQLAFIRLYHLLYALSDGDSEKMITWFTQPNLHLAETPKLMCRDKAGLTCIIDYLEGMQADIKLPDVDFTLPKRAPQPAAQGLHR</sequence>
<organism evidence="1 2">
    <name type="scientific">Alteromonas aquimaris</name>
    <dbReference type="NCBI Taxonomy" id="2998417"/>
    <lineage>
        <taxon>Bacteria</taxon>
        <taxon>Pseudomonadati</taxon>
        <taxon>Pseudomonadota</taxon>
        <taxon>Gammaproteobacteria</taxon>
        <taxon>Alteromonadales</taxon>
        <taxon>Alteromonadaceae</taxon>
        <taxon>Alteromonas/Salinimonas group</taxon>
        <taxon>Alteromonas</taxon>
    </lineage>
</organism>
<evidence type="ECO:0000313" key="2">
    <source>
        <dbReference type="Proteomes" id="UP001142810"/>
    </source>
</evidence>
<accession>A0ABT3P8M4</accession>
<gene>
    <name evidence="1" type="ORF">OPS25_11495</name>
</gene>
<dbReference type="Proteomes" id="UP001142810">
    <property type="component" value="Unassembled WGS sequence"/>
</dbReference>
<protein>
    <submittedName>
        <fullName evidence="1">DUF2384 domain-containing protein</fullName>
    </submittedName>
</protein>
<name>A0ABT3P8M4_9ALTE</name>
<dbReference type="EMBL" id="JAPFRD010000011">
    <property type="protein sequence ID" value="MCW8109121.1"/>
    <property type="molecule type" value="Genomic_DNA"/>
</dbReference>
<dbReference type="RefSeq" id="WP_265617869.1">
    <property type="nucleotide sequence ID" value="NZ_JAPFRD010000011.1"/>
</dbReference>
<evidence type="ECO:0000313" key="1">
    <source>
        <dbReference type="EMBL" id="MCW8109121.1"/>
    </source>
</evidence>
<reference evidence="1" key="1">
    <citation type="submission" date="2022-11" db="EMBL/GenBank/DDBJ databases">
        <title>Alteromonas sp. nov., isolated from sea water of the Qingdao.</title>
        <authorList>
            <person name="Wang Q."/>
        </authorList>
    </citation>
    <scope>NUCLEOTIDE SEQUENCE</scope>
    <source>
        <strain evidence="1">ASW11-7</strain>
    </source>
</reference>
<keyword evidence="2" id="KW-1185">Reference proteome</keyword>
<comment type="caution">
    <text evidence="1">The sequence shown here is derived from an EMBL/GenBank/DDBJ whole genome shotgun (WGS) entry which is preliminary data.</text>
</comment>
<proteinExistence type="predicted"/>